<feature type="domain" description="HTH lysR-type" evidence="5">
    <location>
        <begin position="1"/>
        <end position="58"/>
    </location>
</feature>
<evidence type="ECO:0000259" key="5">
    <source>
        <dbReference type="PROSITE" id="PS50931"/>
    </source>
</evidence>
<dbReference type="CDD" id="cd05466">
    <property type="entry name" value="PBP2_LTTR_substrate"/>
    <property type="match status" value="1"/>
</dbReference>
<keyword evidence="2" id="KW-0805">Transcription regulation</keyword>
<keyword evidence="7" id="KW-1185">Reference proteome</keyword>
<organism evidence="6 7">
    <name type="scientific">Anaerotignum faecicola</name>
    <dbReference type="NCBI Taxonomy" id="2358141"/>
    <lineage>
        <taxon>Bacteria</taxon>
        <taxon>Bacillati</taxon>
        <taxon>Bacillota</taxon>
        <taxon>Clostridia</taxon>
        <taxon>Lachnospirales</taxon>
        <taxon>Anaerotignaceae</taxon>
        <taxon>Anaerotignum</taxon>
    </lineage>
</organism>
<dbReference type="InterPro" id="IPR000847">
    <property type="entry name" value="LysR_HTH_N"/>
</dbReference>
<name>A0A401LBI2_9FIRM</name>
<evidence type="ECO:0000256" key="4">
    <source>
        <dbReference type="ARBA" id="ARBA00023163"/>
    </source>
</evidence>
<dbReference type="FunFam" id="1.10.10.10:FF:000001">
    <property type="entry name" value="LysR family transcriptional regulator"/>
    <property type="match status" value="1"/>
</dbReference>
<dbReference type="EMBL" id="BHVZ01000001">
    <property type="protein sequence ID" value="GCB28906.1"/>
    <property type="molecule type" value="Genomic_DNA"/>
</dbReference>
<dbReference type="InterPro" id="IPR005119">
    <property type="entry name" value="LysR_subst-bd"/>
</dbReference>
<dbReference type="Pfam" id="PF00126">
    <property type="entry name" value="HTH_1"/>
    <property type="match status" value="1"/>
</dbReference>
<dbReference type="Proteomes" id="UP000287361">
    <property type="component" value="Unassembled WGS sequence"/>
</dbReference>
<keyword evidence="4" id="KW-0804">Transcription</keyword>
<dbReference type="PRINTS" id="PR00039">
    <property type="entry name" value="HTHLYSR"/>
</dbReference>
<dbReference type="GO" id="GO:0003700">
    <property type="term" value="F:DNA-binding transcription factor activity"/>
    <property type="evidence" value="ECO:0007669"/>
    <property type="project" value="InterPro"/>
</dbReference>
<proteinExistence type="inferred from homology"/>
<dbReference type="InterPro" id="IPR036390">
    <property type="entry name" value="WH_DNA-bd_sf"/>
</dbReference>
<accession>A0A401LBI2</accession>
<dbReference type="Gene3D" id="1.10.10.10">
    <property type="entry name" value="Winged helix-like DNA-binding domain superfamily/Winged helix DNA-binding domain"/>
    <property type="match status" value="1"/>
</dbReference>
<keyword evidence="3" id="KW-0238">DNA-binding</keyword>
<comment type="similarity">
    <text evidence="1">Belongs to the LysR transcriptional regulatory family.</text>
</comment>
<evidence type="ECO:0000256" key="1">
    <source>
        <dbReference type="ARBA" id="ARBA00009437"/>
    </source>
</evidence>
<dbReference type="PANTHER" id="PTHR30126">
    <property type="entry name" value="HTH-TYPE TRANSCRIPTIONAL REGULATOR"/>
    <property type="match status" value="1"/>
</dbReference>
<dbReference type="Pfam" id="PF03466">
    <property type="entry name" value="LysR_substrate"/>
    <property type="match status" value="1"/>
</dbReference>
<dbReference type="PANTHER" id="PTHR30126:SF40">
    <property type="entry name" value="HTH-TYPE TRANSCRIPTIONAL REGULATOR GLTR"/>
    <property type="match status" value="1"/>
</dbReference>
<dbReference type="SUPFAM" id="SSF46785">
    <property type="entry name" value="Winged helix' DNA-binding domain"/>
    <property type="match status" value="1"/>
</dbReference>
<evidence type="ECO:0000256" key="2">
    <source>
        <dbReference type="ARBA" id="ARBA00023015"/>
    </source>
</evidence>
<evidence type="ECO:0000313" key="7">
    <source>
        <dbReference type="Proteomes" id="UP000287361"/>
    </source>
</evidence>
<dbReference type="PROSITE" id="PS50931">
    <property type="entry name" value="HTH_LYSR"/>
    <property type="match status" value="1"/>
</dbReference>
<dbReference type="GO" id="GO:0000976">
    <property type="term" value="F:transcription cis-regulatory region binding"/>
    <property type="evidence" value="ECO:0007669"/>
    <property type="project" value="TreeGrafter"/>
</dbReference>
<gene>
    <name evidence="6" type="ORF">KGMB03357_05670</name>
</gene>
<evidence type="ECO:0000256" key="3">
    <source>
        <dbReference type="ARBA" id="ARBA00023125"/>
    </source>
</evidence>
<reference evidence="6 7" key="1">
    <citation type="submission" date="2018-10" db="EMBL/GenBank/DDBJ databases">
        <title>Draft Genome Sequence of Anaerotignum sp. KCTC 15736.</title>
        <authorList>
            <person name="Choi S.H."/>
            <person name="Kim J.S."/>
            <person name="Kang S.W."/>
            <person name="Lee J.S."/>
            <person name="Park S.H."/>
        </authorList>
    </citation>
    <scope>NUCLEOTIDE SEQUENCE [LARGE SCALE GENOMIC DNA]</scope>
    <source>
        <strain evidence="6 7">KCTC 15736</strain>
    </source>
</reference>
<comment type="caution">
    <text evidence="6">The sequence shown here is derived from an EMBL/GenBank/DDBJ whole genome shotgun (WGS) entry which is preliminary data.</text>
</comment>
<protein>
    <submittedName>
        <fullName evidence="6">LysR family transcriptional regulator</fullName>
    </submittedName>
</protein>
<dbReference type="AlphaFoldDB" id="A0A401LBI2"/>
<dbReference type="Gene3D" id="3.40.190.290">
    <property type="match status" value="1"/>
</dbReference>
<dbReference type="InterPro" id="IPR036388">
    <property type="entry name" value="WH-like_DNA-bd_sf"/>
</dbReference>
<dbReference type="SUPFAM" id="SSF53850">
    <property type="entry name" value="Periplasmic binding protein-like II"/>
    <property type="match status" value="1"/>
</dbReference>
<dbReference type="OrthoDB" id="119203at2"/>
<evidence type="ECO:0000313" key="6">
    <source>
        <dbReference type="EMBL" id="GCB28906.1"/>
    </source>
</evidence>
<sequence>MDIKNLVTFIHVAELRSFTKAGDKLGYSQSTVSFQIRQLENELGVPLFERINRTVTLTEHGIRLLRSAYKINELLESFQEETKAETKVHGRVRLAIADSLSSEVIRRIFPELHRKYPDITLECISAGTQEMFRLLNQNEADIVYTLDNHIYDTNYVIQQESRIGVHFVCAAGNALAAGDAIALTELVKQPFLLTEKGMSYRRMLDEKLAAHSLEIQPVFVSGNAGLIASLVEQNAGLALLPDYITKPYIEKGALCYLNVPEMEIEIWTQLLHHREKWVSEPMRIVIDHLRRCML</sequence>